<dbReference type="AlphaFoldDB" id="F5YH04"/>
<feature type="domain" description="DUF4340" evidence="1">
    <location>
        <begin position="80"/>
        <end position="255"/>
    </location>
</feature>
<dbReference type="STRING" id="545694.TREPR_2501"/>
<dbReference type="KEGG" id="tpi:TREPR_2501"/>
<sequence>MLYKKKVLLLTTLVGFLALVYALTLFFDPERVNSRNAAFLWLDPKFRDQADSIELSRPGDWANPQRLARRGNDWFALLGDEEFPAKSSRVDDLLRALSVRAAYPVRGSAPASHGPMGVAENSAARILVKGGAGLPLLDLLIGGRDASGMEVYLRKNGQNEVRSGQDTLSTYINGVGSSWYNLRIFPTIDQSLVQRLTLIPLPSDETGEQGPSLVITRNGGGWSIAGLEDGTVDTQKVESYIRGVLEAEGENFVPNLKAASASLNEGRITLELGNRSTLTLSVGSLPDAGEEKRRAAAASGSSYVYTLADWTVTRLFRDSAYFVKQE</sequence>
<dbReference type="HOGENOM" id="CLU_899980_0_0_12"/>
<organism evidence="2 3">
    <name type="scientific">Treponema primitia (strain ATCC BAA-887 / DSM 12427 / ZAS-2)</name>
    <dbReference type="NCBI Taxonomy" id="545694"/>
    <lineage>
        <taxon>Bacteria</taxon>
        <taxon>Pseudomonadati</taxon>
        <taxon>Spirochaetota</taxon>
        <taxon>Spirochaetia</taxon>
        <taxon>Spirochaetales</taxon>
        <taxon>Treponemataceae</taxon>
        <taxon>Treponema</taxon>
    </lineage>
</organism>
<accession>F5YH04</accession>
<dbReference type="EMBL" id="CP001843">
    <property type="protein sequence ID" value="AEF85899.1"/>
    <property type="molecule type" value="Genomic_DNA"/>
</dbReference>
<evidence type="ECO:0000313" key="3">
    <source>
        <dbReference type="Proteomes" id="UP000009223"/>
    </source>
</evidence>
<dbReference type="eggNOG" id="ENOG5030UDM">
    <property type="taxonomic scope" value="Bacteria"/>
</dbReference>
<dbReference type="InterPro" id="IPR025641">
    <property type="entry name" value="DUF4340"/>
</dbReference>
<reference evidence="2 3" key="2">
    <citation type="journal article" date="2011" name="ISME J.">
        <title>RNA-seq reveals cooperative metabolic interactions between two termite-gut spirochete species in co-culture.</title>
        <authorList>
            <person name="Rosenthal A.Z."/>
            <person name="Matson E.G."/>
            <person name="Eldar A."/>
            <person name="Leadbetter J.R."/>
        </authorList>
    </citation>
    <scope>NUCLEOTIDE SEQUENCE [LARGE SCALE GENOMIC DNA]</scope>
    <source>
        <strain evidence="3">ATCC BAA-887 / DSM 12427 / ZAS-2</strain>
    </source>
</reference>
<keyword evidence="3" id="KW-1185">Reference proteome</keyword>
<reference evidence="3" key="1">
    <citation type="submission" date="2009-12" db="EMBL/GenBank/DDBJ databases">
        <title>Complete sequence of Treponema primitia strain ZAS-2.</title>
        <authorList>
            <person name="Tetu S.G."/>
            <person name="Matson E."/>
            <person name="Ren Q."/>
            <person name="Seshadri R."/>
            <person name="Elbourne L."/>
            <person name="Hassan K.A."/>
            <person name="Durkin A."/>
            <person name="Radune D."/>
            <person name="Mohamoud Y."/>
            <person name="Shay R."/>
            <person name="Jin S."/>
            <person name="Zhang X."/>
            <person name="Lucey K."/>
            <person name="Ballor N.R."/>
            <person name="Ottesen E."/>
            <person name="Rosenthal R."/>
            <person name="Allen A."/>
            <person name="Leadbetter J.R."/>
            <person name="Paulsen I.T."/>
        </authorList>
    </citation>
    <scope>NUCLEOTIDE SEQUENCE [LARGE SCALE GENOMIC DNA]</scope>
    <source>
        <strain evidence="3">ATCC BAA-887 / DSM 12427 / ZAS-2</strain>
    </source>
</reference>
<proteinExistence type="predicted"/>
<dbReference type="RefSeq" id="WP_015707709.1">
    <property type="nucleotide sequence ID" value="NC_015578.1"/>
</dbReference>
<evidence type="ECO:0000259" key="1">
    <source>
        <dbReference type="Pfam" id="PF14238"/>
    </source>
</evidence>
<dbReference type="Pfam" id="PF14238">
    <property type="entry name" value="DUF4340"/>
    <property type="match status" value="1"/>
</dbReference>
<evidence type="ECO:0000313" key="2">
    <source>
        <dbReference type="EMBL" id="AEF85899.1"/>
    </source>
</evidence>
<gene>
    <name evidence="2" type="ordered locus">TREPR_2501</name>
</gene>
<dbReference type="OrthoDB" id="358850at2"/>
<protein>
    <recommendedName>
        <fullName evidence="1">DUF4340 domain-containing protein</fullName>
    </recommendedName>
</protein>
<name>F5YH04_TREPZ</name>
<dbReference type="Proteomes" id="UP000009223">
    <property type="component" value="Chromosome"/>
</dbReference>